<feature type="region of interest" description="Disordered" evidence="8">
    <location>
        <begin position="1"/>
        <end position="41"/>
    </location>
</feature>
<dbReference type="CDD" id="cd17323">
    <property type="entry name" value="MFS_Tpo1_MDR_like"/>
    <property type="match status" value="1"/>
</dbReference>
<dbReference type="SUPFAM" id="SSF103473">
    <property type="entry name" value="MFS general substrate transporter"/>
    <property type="match status" value="1"/>
</dbReference>
<dbReference type="PROSITE" id="PS50850">
    <property type="entry name" value="MFS"/>
    <property type="match status" value="1"/>
</dbReference>
<gene>
    <name evidence="11" type="ORF">LTR84_004856</name>
</gene>
<evidence type="ECO:0000256" key="6">
    <source>
        <dbReference type="ARBA" id="ARBA00023136"/>
    </source>
</evidence>
<feature type="transmembrane region" description="Helical" evidence="9">
    <location>
        <begin position="428"/>
        <end position="449"/>
    </location>
</feature>
<feature type="transmembrane region" description="Helical" evidence="9">
    <location>
        <begin position="254"/>
        <end position="277"/>
    </location>
</feature>
<dbReference type="PANTHER" id="PTHR23502">
    <property type="entry name" value="MAJOR FACILITATOR SUPERFAMILY"/>
    <property type="match status" value="1"/>
</dbReference>
<dbReference type="InterPro" id="IPR011701">
    <property type="entry name" value="MFS"/>
</dbReference>
<evidence type="ECO:0000256" key="2">
    <source>
        <dbReference type="ARBA" id="ARBA00022448"/>
    </source>
</evidence>
<dbReference type="GO" id="GO:0005886">
    <property type="term" value="C:plasma membrane"/>
    <property type="evidence" value="ECO:0007669"/>
    <property type="project" value="UniProtKB-SubCell"/>
</dbReference>
<keyword evidence="2" id="KW-0813">Transport</keyword>
<keyword evidence="12" id="KW-1185">Reference proteome</keyword>
<evidence type="ECO:0000256" key="1">
    <source>
        <dbReference type="ARBA" id="ARBA00004651"/>
    </source>
</evidence>
<dbReference type="EMBL" id="JAVRRD010000002">
    <property type="protein sequence ID" value="KAK5062781.1"/>
    <property type="molecule type" value="Genomic_DNA"/>
</dbReference>
<feature type="transmembrane region" description="Helical" evidence="9">
    <location>
        <begin position="368"/>
        <end position="387"/>
    </location>
</feature>
<evidence type="ECO:0000256" key="8">
    <source>
        <dbReference type="SAM" id="MobiDB-lite"/>
    </source>
</evidence>
<comment type="subcellular location">
    <subcellularLocation>
        <location evidence="1">Cell membrane</location>
        <topology evidence="1">Multi-pass membrane protein</topology>
    </subcellularLocation>
</comment>
<dbReference type="InterPro" id="IPR036259">
    <property type="entry name" value="MFS_trans_sf"/>
</dbReference>
<dbReference type="Pfam" id="PF07690">
    <property type="entry name" value="MFS_1"/>
    <property type="match status" value="1"/>
</dbReference>
<keyword evidence="4 9" id="KW-0812">Transmembrane</keyword>
<feature type="compositionally biased region" description="Basic and acidic residues" evidence="8">
    <location>
        <begin position="23"/>
        <end position="40"/>
    </location>
</feature>
<feature type="transmembrane region" description="Helical" evidence="9">
    <location>
        <begin position="461"/>
        <end position="484"/>
    </location>
</feature>
<evidence type="ECO:0000256" key="9">
    <source>
        <dbReference type="SAM" id="Phobius"/>
    </source>
</evidence>
<keyword evidence="3" id="KW-1003">Cell membrane</keyword>
<dbReference type="Proteomes" id="UP001358417">
    <property type="component" value="Unassembled WGS sequence"/>
</dbReference>
<dbReference type="RefSeq" id="XP_064711053.1">
    <property type="nucleotide sequence ID" value="XM_064848429.1"/>
</dbReference>
<keyword evidence="6 9" id="KW-0472">Membrane</keyword>
<feature type="transmembrane region" description="Helical" evidence="9">
    <location>
        <begin position="323"/>
        <end position="348"/>
    </location>
</feature>
<accession>A0AAV9NN26</accession>
<name>A0AAV9NN26_9EURO</name>
<feature type="transmembrane region" description="Helical" evidence="9">
    <location>
        <begin position="403"/>
        <end position="422"/>
    </location>
</feature>
<keyword evidence="5 9" id="KW-1133">Transmembrane helix</keyword>
<evidence type="ECO:0000259" key="10">
    <source>
        <dbReference type="PROSITE" id="PS50850"/>
    </source>
</evidence>
<proteinExistence type="inferred from homology"/>
<comment type="similarity">
    <text evidence="7">Belongs to the major facilitator superfamily. DHA1 family. Polyamines/proton antiporter (TC 2.A.1.2.16) subfamily.</text>
</comment>
<feature type="transmembrane region" description="Helical" evidence="9">
    <location>
        <begin position="218"/>
        <end position="242"/>
    </location>
</feature>
<organism evidence="11 12">
    <name type="scientific">Exophiala bonariae</name>
    <dbReference type="NCBI Taxonomy" id="1690606"/>
    <lineage>
        <taxon>Eukaryota</taxon>
        <taxon>Fungi</taxon>
        <taxon>Dikarya</taxon>
        <taxon>Ascomycota</taxon>
        <taxon>Pezizomycotina</taxon>
        <taxon>Eurotiomycetes</taxon>
        <taxon>Chaetothyriomycetidae</taxon>
        <taxon>Chaetothyriales</taxon>
        <taxon>Herpotrichiellaceae</taxon>
        <taxon>Exophiala</taxon>
    </lineage>
</organism>
<feature type="transmembrane region" description="Helical" evidence="9">
    <location>
        <begin position="496"/>
        <end position="518"/>
    </location>
</feature>
<evidence type="ECO:0000313" key="12">
    <source>
        <dbReference type="Proteomes" id="UP001358417"/>
    </source>
</evidence>
<feature type="transmembrane region" description="Helical" evidence="9">
    <location>
        <begin position="191"/>
        <end position="211"/>
    </location>
</feature>
<feature type="transmembrane region" description="Helical" evidence="9">
    <location>
        <begin position="93"/>
        <end position="110"/>
    </location>
</feature>
<dbReference type="AlphaFoldDB" id="A0AAV9NN26"/>
<dbReference type="GO" id="GO:0022857">
    <property type="term" value="F:transmembrane transporter activity"/>
    <property type="evidence" value="ECO:0007669"/>
    <property type="project" value="InterPro"/>
</dbReference>
<evidence type="ECO:0000313" key="11">
    <source>
        <dbReference type="EMBL" id="KAK5062781.1"/>
    </source>
</evidence>
<evidence type="ECO:0000256" key="5">
    <source>
        <dbReference type="ARBA" id="ARBA00022989"/>
    </source>
</evidence>
<dbReference type="Gene3D" id="1.20.1250.20">
    <property type="entry name" value="MFS general substrate transporter like domains"/>
    <property type="match status" value="1"/>
</dbReference>
<dbReference type="PANTHER" id="PTHR23502:SF186">
    <property type="entry name" value="MAJOR FACILITATOR SUPERFAMILY (MFS) PROFILE DOMAIN-CONTAINING PROTEIN"/>
    <property type="match status" value="1"/>
</dbReference>
<evidence type="ECO:0000256" key="4">
    <source>
        <dbReference type="ARBA" id="ARBA00022692"/>
    </source>
</evidence>
<dbReference type="FunFam" id="1.20.1250.20:FF:000011">
    <property type="entry name" value="MFS multidrug transporter, putative"/>
    <property type="match status" value="1"/>
</dbReference>
<evidence type="ECO:0000256" key="3">
    <source>
        <dbReference type="ARBA" id="ARBA00022475"/>
    </source>
</evidence>
<comment type="caution">
    <text evidence="11">The sequence shown here is derived from an EMBL/GenBank/DDBJ whole genome shotgun (WGS) entry which is preliminary data.</text>
</comment>
<protein>
    <recommendedName>
        <fullName evidence="10">Major facilitator superfamily (MFS) profile domain-containing protein</fullName>
    </recommendedName>
</protein>
<dbReference type="InterPro" id="IPR020846">
    <property type="entry name" value="MFS_dom"/>
</dbReference>
<feature type="transmembrane region" description="Helical" evidence="9">
    <location>
        <begin position="163"/>
        <end position="179"/>
    </location>
</feature>
<feature type="domain" description="Major facilitator superfamily (MFS) profile" evidence="10">
    <location>
        <begin position="95"/>
        <end position="533"/>
    </location>
</feature>
<feature type="transmembrane region" description="Helical" evidence="9">
    <location>
        <begin position="130"/>
        <end position="151"/>
    </location>
</feature>
<evidence type="ECO:0000256" key="7">
    <source>
        <dbReference type="ARBA" id="ARBA00038459"/>
    </source>
</evidence>
<sequence>MVSENGRQETGGVDEESAQSVTNEHHGEVGEEKFQREPKRPSHWRLLTSHGLINEEVHSWQYEGSGTELNPYVVTWIEDDPRDPQNFPAPKKWYITAVSALTLFIVTLTSSGYTGGIPSMMEQLQISQELAIAGVSLYVVGFAVGPIFWAPFSEVAGRQLTHLISYFVFAAFNGGVTAAQNIETILVCRFLAGSFGAAGLTNAGAIVADMFAPRDRGLAMTFFAAAPFLGPVLGPITSGFIAQAAGRDGWRWTSALFTVLAVVFWILGMVSVPETYAPVLLSARAKKLSQATGKVYRSHFEVKGTSMTFSDKMKIALTRPWRLLFLEPIVFLLSLYLSIIYAILYLLFAAFPVVYQQTRGWKPGVGGLAFAGVAVGVFASVVLNFWINNRYQKIKNPTPESRLPPAMLGGVAVTTGLFWFSWTNGPSVHWLVSIAASGVFGFGMVLIFLSINNYLVDGYLLYAASVLAGGTVMRSLLASAFPMFTAYMYRRLGIHWASSIPAFLSLACAPLPFIFYFYGARIRKHSWVATHGA</sequence>
<reference evidence="11 12" key="1">
    <citation type="submission" date="2023-08" db="EMBL/GenBank/DDBJ databases">
        <title>Black Yeasts Isolated from many extreme environments.</title>
        <authorList>
            <person name="Coleine C."/>
            <person name="Stajich J.E."/>
            <person name="Selbmann L."/>
        </authorList>
    </citation>
    <scope>NUCLEOTIDE SEQUENCE [LARGE SCALE GENOMIC DNA]</scope>
    <source>
        <strain evidence="11 12">CCFEE 5792</strain>
    </source>
</reference>
<dbReference type="GeneID" id="89973034"/>